<dbReference type="Pfam" id="PF24758">
    <property type="entry name" value="LRR_At5g56370"/>
    <property type="match status" value="1"/>
</dbReference>
<name>A0AAU9SHX5_THLAR</name>
<dbReference type="Proteomes" id="UP000836841">
    <property type="component" value="Chromosome 5"/>
</dbReference>
<protein>
    <recommendedName>
        <fullName evidence="1">FBD domain-containing protein</fullName>
    </recommendedName>
</protein>
<dbReference type="AlphaFoldDB" id="A0AAU9SHX5"/>
<dbReference type="EMBL" id="OU466861">
    <property type="protein sequence ID" value="CAH2065368.1"/>
    <property type="molecule type" value="Genomic_DNA"/>
</dbReference>
<keyword evidence="3" id="KW-1185">Reference proteome</keyword>
<dbReference type="InterPro" id="IPR055294">
    <property type="entry name" value="FBL60-like"/>
</dbReference>
<dbReference type="PANTHER" id="PTHR31293">
    <property type="entry name" value="RNI-LIKE SUPERFAMILY PROTEIN"/>
    <property type="match status" value="1"/>
</dbReference>
<gene>
    <name evidence="2" type="ORF">TAV2_LOCUS17412</name>
</gene>
<accession>A0AAU9SHX5</accession>
<dbReference type="Pfam" id="PF00646">
    <property type="entry name" value="F-box"/>
    <property type="match status" value="1"/>
</dbReference>
<dbReference type="InterPro" id="IPR006566">
    <property type="entry name" value="FBD"/>
</dbReference>
<evidence type="ECO:0000313" key="3">
    <source>
        <dbReference type="Proteomes" id="UP000836841"/>
    </source>
</evidence>
<dbReference type="SMART" id="SM00579">
    <property type="entry name" value="FBD"/>
    <property type="match status" value="1"/>
</dbReference>
<reference evidence="2 3" key="1">
    <citation type="submission" date="2022-03" db="EMBL/GenBank/DDBJ databases">
        <authorList>
            <person name="Nunn A."/>
            <person name="Chopra R."/>
            <person name="Nunn A."/>
            <person name="Contreras Garrido A."/>
        </authorList>
    </citation>
    <scope>NUCLEOTIDE SEQUENCE [LARGE SCALE GENOMIC DNA]</scope>
</reference>
<dbReference type="PANTHER" id="PTHR31293:SF24">
    <property type="entry name" value="BNAANNG15180D PROTEIN"/>
    <property type="match status" value="1"/>
</dbReference>
<dbReference type="InterPro" id="IPR001810">
    <property type="entry name" value="F-box_dom"/>
</dbReference>
<dbReference type="InterPro" id="IPR055411">
    <property type="entry name" value="LRR_FXL15/At3g58940/PEG3-like"/>
</dbReference>
<evidence type="ECO:0000313" key="2">
    <source>
        <dbReference type="EMBL" id="CAH2065368.1"/>
    </source>
</evidence>
<evidence type="ECO:0000259" key="1">
    <source>
        <dbReference type="SMART" id="SM00579"/>
    </source>
</evidence>
<feature type="domain" description="FBD" evidence="1">
    <location>
        <begin position="405"/>
        <end position="468"/>
    </location>
</feature>
<organism evidence="2 3">
    <name type="scientific">Thlaspi arvense</name>
    <name type="common">Field penny-cress</name>
    <dbReference type="NCBI Taxonomy" id="13288"/>
    <lineage>
        <taxon>Eukaryota</taxon>
        <taxon>Viridiplantae</taxon>
        <taxon>Streptophyta</taxon>
        <taxon>Embryophyta</taxon>
        <taxon>Tracheophyta</taxon>
        <taxon>Spermatophyta</taxon>
        <taxon>Magnoliopsida</taxon>
        <taxon>eudicotyledons</taxon>
        <taxon>Gunneridae</taxon>
        <taxon>Pentapetalae</taxon>
        <taxon>rosids</taxon>
        <taxon>malvids</taxon>
        <taxon>Brassicales</taxon>
        <taxon>Brassicaceae</taxon>
        <taxon>Thlaspideae</taxon>
        <taxon>Thlaspi</taxon>
    </lineage>
</organism>
<sequence length="470" mass="54070">MLPCKCATHITFKVGFVYLMDLLSNLPDYVRFHLFSFLTTKEAALTSVLSKKWRNLFALAPSLDLDDSVFLHPEWGKRERHGILQSFMVFVDRVLSLQGDSPIKRFSLKCGEGVDPDDVDRWIRNVLDRGVSELDLSIDSVGDGDYILPREMFVSSTLVNLRLASEYLHWWVKADETFLPMLKTLRLESEMIICGDKMEKLLPCFPVLEELAMIGIDWVVADDTVSSSTLKKMTFHTTGMRKIQNPKSVSFDTPNLRFLAYSDFSAEDYPLVRMEKLDVARIALSVTNDQTKRIRAASNGLLKDDVVLRFRNVVKLMNGIKNVHELQLHPDTMEVLSLCCESMPMFNNVKMLVITSDEDRGWQTMPVLLRNCPQLENLMIHGLVHDVTDKCGDACDCIYRKDKGRSLISCPVKMFVIRGFTGTVREMNMIEHFLDYFPCLEEVDVYMDAKYLEVPYHVLERIQEFDFSYT</sequence>
<dbReference type="SUPFAM" id="SSF52047">
    <property type="entry name" value="RNI-like"/>
    <property type="match status" value="1"/>
</dbReference>
<dbReference type="SUPFAM" id="SSF81383">
    <property type="entry name" value="F-box domain"/>
    <property type="match status" value="1"/>
</dbReference>
<proteinExistence type="predicted"/>
<dbReference type="InterPro" id="IPR036047">
    <property type="entry name" value="F-box-like_dom_sf"/>
</dbReference>